<keyword evidence="4" id="KW-1185">Reference proteome</keyword>
<proteinExistence type="predicted"/>
<name>A0A1I6BRV1_HYMAR</name>
<reference evidence="4" key="1">
    <citation type="submission" date="2016-10" db="EMBL/GenBank/DDBJ databases">
        <authorList>
            <person name="Varghese N."/>
            <person name="Submissions S."/>
        </authorList>
    </citation>
    <scope>NUCLEOTIDE SEQUENCE [LARGE SCALE GENOMIC DNA]</scope>
    <source>
        <strain evidence="4">OR362-8,ATCC BAA-1266,JCM 13504</strain>
    </source>
</reference>
<dbReference type="Pfam" id="PF13579">
    <property type="entry name" value="Glyco_trans_4_4"/>
    <property type="match status" value="1"/>
</dbReference>
<evidence type="ECO:0000259" key="1">
    <source>
        <dbReference type="Pfam" id="PF00534"/>
    </source>
</evidence>
<dbReference type="OrthoDB" id="9790710at2"/>
<dbReference type="InterPro" id="IPR001296">
    <property type="entry name" value="Glyco_trans_1"/>
</dbReference>
<dbReference type="InterPro" id="IPR050194">
    <property type="entry name" value="Glycosyltransferase_grp1"/>
</dbReference>
<evidence type="ECO:0000313" key="3">
    <source>
        <dbReference type="EMBL" id="SFQ83614.1"/>
    </source>
</evidence>
<feature type="domain" description="Glycosyltransferase subfamily 4-like N-terminal" evidence="2">
    <location>
        <begin position="15"/>
        <end position="184"/>
    </location>
</feature>
<dbReference type="AlphaFoldDB" id="A0A1I6BRV1"/>
<dbReference type="STRING" id="1227077.SAMN04515668_5005"/>
<dbReference type="Proteomes" id="UP000199029">
    <property type="component" value="Unassembled WGS sequence"/>
</dbReference>
<dbReference type="Pfam" id="PF00534">
    <property type="entry name" value="Glycos_transf_1"/>
    <property type="match status" value="1"/>
</dbReference>
<dbReference type="SUPFAM" id="SSF53756">
    <property type="entry name" value="UDP-Glycosyltransferase/glycogen phosphorylase"/>
    <property type="match status" value="1"/>
</dbReference>
<dbReference type="PANTHER" id="PTHR45947">
    <property type="entry name" value="SULFOQUINOVOSYL TRANSFERASE SQD2"/>
    <property type="match status" value="1"/>
</dbReference>
<sequence length="402" mass="44013">MKLLHVIASMDPKLGGVSQAVRTTIAGLAELGIHNEVVSLDASGSPVDPFPLHAVGPGYGPWSYSPKLLPWLLDNFARFDSVLLHGLWLYNGYALRKALHRFQAQQAAAGSEIIPVPKLFVMPHGMLDPYFQRATGRKLKAWRNQLYWQLVEGAVVNEAAGVLFTCETERLLAREPFAPYRPHQELVVGLGVEPPPCDTPAMRVAFAAKCPALQNRPYLLFLSRIHDKKGVELLIQAYAHLRIHMAASTIPLTKPAPVLVIAGPGLETAYGQQMQRLAAELPEASVLFPGMLTGEAKWGAFYGCEAFVLPSHQENFGIAVVEALACSKPVLVSNQVNIWREIVAMNGGLAEDDTLPGTQRLLEGWCELAEHEKQVMSERAQATYRMHFAVGPAAAKMAAVLY</sequence>
<evidence type="ECO:0000259" key="2">
    <source>
        <dbReference type="Pfam" id="PF13579"/>
    </source>
</evidence>
<organism evidence="3 4">
    <name type="scientific">Hymenobacter arizonensis</name>
    <name type="common">Siccationidurans arizonensis</name>
    <dbReference type="NCBI Taxonomy" id="1227077"/>
    <lineage>
        <taxon>Bacteria</taxon>
        <taxon>Pseudomonadati</taxon>
        <taxon>Bacteroidota</taxon>
        <taxon>Cytophagia</taxon>
        <taxon>Cytophagales</taxon>
        <taxon>Hymenobacteraceae</taxon>
        <taxon>Hymenobacter</taxon>
    </lineage>
</organism>
<accession>A0A1I6BRV1</accession>
<dbReference type="Gene3D" id="3.40.50.2000">
    <property type="entry name" value="Glycogen Phosphorylase B"/>
    <property type="match status" value="2"/>
</dbReference>
<protein>
    <submittedName>
        <fullName evidence="3">Glycosyltransferase involved in cell wall bisynthesis</fullName>
    </submittedName>
</protein>
<gene>
    <name evidence="3" type="ORF">SAMN04515668_5005</name>
</gene>
<dbReference type="GO" id="GO:0016757">
    <property type="term" value="F:glycosyltransferase activity"/>
    <property type="evidence" value="ECO:0007669"/>
    <property type="project" value="InterPro"/>
</dbReference>
<dbReference type="InterPro" id="IPR028098">
    <property type="entry name" value="Glyco_trans_4-like_N"/>
</dbReference>
<dbReference type="PANTHER" id="PTHR45947:SF3">
    <property type="entry name" value="SULFOQUINOVOSYL TRANSFERASE SQD2"/>
    <property type="match status" value="1"/>
</dbReference>
<keyword evidence="3" id="KW-0808">Transferase</keyword>
<dbReference type="EMBL" id="FOXS01000012">
    <property type="protein sequence ID" value="SFQ83614.1"/>
    <property type="molecule type" value="Genomic_DNA"/>
</dbReference>
<feature type="domain" description="Glycosyl transferase family 1" evidence="1">
    <location>
        <begin position="214"/>
        <end position="349"/>
    </location>
</feature>
<evidence type="ECO:0000313" key="4">
    <source>
        <dbReference type="Proteomes" id="UP000199029"/>
    </source>
</evidence>